<comment type="pathway">
    <text evidence="3">One-carbon metabolism; methylamine degradation.</text>
</comment>
<proteinExistence type="predicted"/>
<evidence type="ECO:0000256" key="7">
    <source>
        <dbReference type="ARBA" id="ARBA00023136"/>
    </source>
</evidence>
<gene>
    <name evidence="11" type="ORF">ACGRVM_01740</name>
</gene>
<evidence type="ECO:0000256" key="2">
    <source>
        <dbReference type="ARBA" id="ARBA00004141"/>
    </source>
</evidence>
<name>A0ABW7I362_9RHOB</name>
<evidence type="ECO:0000256" key="1">
    <source>
        <dbReference type="ARBA" id="ARBA00003475"/>
    </source>
</evidence>
<feature type="transmembrane region" description="Helical" evidence="8">
    <location>
        <begin position="95"/>
        <end position="115"/>
    </location>
</feature>
<keyword evidence="5 8" id="KW-0812">Transmembrane</keyword>
<dbReference type="EMBL" id="JBIHMM010000001">
    <property type="protein sequence ID" value="MFH0252601.1"/>
    <property type="molecule type" value="Genomic_DNA"/>
</dbReference>
<keyword evidence="7 8" id="KW-0472">Membrane</keyword>
<evidence type="ECO:0000256" key="5">
    <source>
        <dbReference type="ARBA" id="ARBA00022692"/>
    </source>
</evidence>
<evidence type="ECO:0000256" key="6">
    <source>
        <dbReference type="ARBA" id="ARBA00022989"/>
    </source>
</evidence>
<dbReference type="Pfam" id="PF07291">
    <property type="entry name" value="MauE"/>
    <property type="match status" value="1"/>
</dbReference>
<feature type="domain" description="Methylamine utilisation protein MauE" evidence="10">
    <location>
        <begin position="126"/>
        <end position="247"/>
    </location>
</feature>
<dbReference type="InterPro" id="IPR036249">
    <property type="entry name" value="Thioredoxin-like_sf"/>
</dbReference>
<sequence>MPKDDAKTATLYRMVMPGHLCPFGLKSKDLLEREGFEVEDHPLTSREETDAFMERHGVETTPQTWIGDERIGGYDDLRVYFGRDKPEEERSDTSYQPVIAIFAVAFLMALGLSWFTYGSLLTLRGFEWFIAISMCFLAVQKLQDVESFSTMFLNYDLLARRWVRYGYLYPFAEAFAGTLMVAGALIWLAAPVALFVGTVGAVSVFKAVYIDKRALKCACVGGGSNVPLGFVSLTENLMMMAMGIWMPLKLYVLGW</sequence>
<evidence type="ECO:0000256" key="4">
    <source>
        <dbReference type="ARBA" id="ARBA00019078"/>
    </source>
</evidence>
<dbReference type="Gene3D" id="3.40.30.10">
    <property type="entry name" value="Glutaredoxin"/>
    <property type="match status" value="1"/>
</dbReference>
<comment type="function">
    <text evidence="1">May be specifically involved in the processing, transport, and/or maturation of the MADH beta-subunit.</text>
</comment>
<evidence type="ECO:0000256" key="8">
    <source>
        <dbReference type="SAM" id="Phobius"/>
    </source>
</evidence>
<comment type="caution">
    <text evidence="11">The sequence shown here is derived from an EMBL/GenBank/DDBJ whole genome shotgun (WGS) entry which is preliminary data.</text>
</comment>
<protein>
    <recommendedName>
        <fullName evidence="4">Methylamine utilization protein MauE</fullName>
    </recommendedName>
</protein>
<dbReference type="Pfam" id="PF00462">
    <property type="entry name" value="Glutaredoxin"/>
    <property type="match status" value="1"/>
</dbReference>
<evidence type="ECO:0000256" key="3">
    <source>
        <dbReference type="ARBA" id="ARBA00004856"/>
    </source>
</evidence>
<reference evidence="11 12" key="1">
    <citation type="submission" date="2024-10" db="EMBL/GenBank/DDBJ databases">
        <authorList>
            <person name="Yang X.-N."/>
        </authorList>
    </citation>
    <scope>NUCLEOTIDE SEQUENCE [LARGE SCALE GENOMIC DNA]</scope>
    <source>
        <strain evidence="11 12">CAU 1059</strain>
    </source>
</reference>
<organism evidence="11 12">
    <name type="scientific">Roseovarius aquimarinus</name>
    <dbReference type="NCBI Taxonomy" id="1229156"/>
    <lineage>
        <taxon>Bacteria</taxon>
        <taxon>Pseudomonadati</taxon>
        <taxon>Pseudomonadota</taxon>
        <taxon>Alphaproteobacteria</taxon>
        <taxon>Rhodobacterales</taxon>
        <taxon>Roseobacteraceae</taxon>
        <taxon>Roseovarius</taxon>
    </lineage>
</organism>
<comment type="subcellular location">
    <subcellularLocation>
        <location evidence="2">Membrane</location>
        <topology evidence="2">Multi-pass membrane protein</topology>
    </subcellularLocation>
</comment>
<evidence type="ECO:0000259" key="10">
    <source>
        <dbReference type="Pfam" id="PF07291"/>
    </source>
</evidence>
<feature type="transmembrane region" description="Helical" evidence="8">
    <location>
        <begin position="230"/>
        <end position="248"/>
    </location>
</feature>
<dbReference type="SUPFAM" id="SSF52833">
    <property type="entry name" value="Thioredoxin-like"/>
    <property type="match status" value="1"/>
</dbReference>
<dbReference type="Proteomes" id="UP001607157">
    <property type="component" value="Unassembled WGS sequence"/>
</dbReference>
<keyword evidence="12" id="KW-1185">Reference proteome</keyword>
<dbReference type="PROSITE" id="PS51354">
    <property type="entry name" value="GLUTAREDOXIN_2"/>
    <property type="match status" value="1"/>
</dbReference>
<dbReference type="InterPro" id="IPR009908">
    <property type="entry name" value="Methylamine_util_MauE"/>
</dbReference>
<accession>A0ABW7I362</accession>
<keyword evidence="6 8" id="KW-1133">Transmembrane helix</keyword>
<evidence type="ECO:0000313" key="12">
    <source>
        <dbReference type="Proteomes" id="UP001607157"/>
    </source>
</evidence>
<feature type="domain" description="Glutaredoxin" evidence="9">
    <location>
        <begin position="19"/>
        <end position="71"/>
    </location>
</feature>
<evidence type="ECO:0000259" key="9">
    <source>
        <dbReference type="Pfam" id="PF00462"/>
    </source>
</evidence>
<evidence type="ECO:0000313" key="11">
    <source>
        <dbReference type="EMBL" id="MFH0252601.1"/>
    </source>
</evidence>
<dbReference type="InterPro" id="IPR002109">
    <property type="entry name" value="Glutaredoxin"/>
</dbReference>
<feature type="transmembrane region" description="Helical" evidence="8">
    <location>
        <begin position="192"/>
        <end position="209"/>
    </location>
</feature>
<dbReference type="RefSeq" id="WP_377169311.1">
    <property type="nucleotide sequence ID" value="NZ_JBHTJC010000001.1"/>
</dbReference>